<accession>A0A9W8E9Y6</accession>
<feature type="region of interest" description="Disordered" evidence="1">
    <location>
        <begin position="1"/>
        <end position="45"/>
    </location>
</feature>
<evidence type="ECO:0000313" key="2">
    <source>
        <dbReference type="EMBL" id="KAJ1971337.1"/>
    </source>
</evidence>
<dbReference type="EMBL" id="JANBQB010001412">
    <property type="protein sequence ID" value="KAJ1971337.1"/>
    <property type="molecule type" value="Genomic_DNA"/>
</dbReference>
<sequence>MQSEKPSVSSLSETQFNDSLTASRDQTPPPITGLQTGTYQREDIGHRFSDISLDNAFSEKGAYAMASAKPKDTVSSPGKYQPSPPRSWWQRLTRQGDGTNSENGDGP</sequence>
<proteinExistence type="predicted"/>
<reference evidence="2" key="1">
    <citation type="submission" date="2022-07" db="EMBL/GenBank/DDBJ databases">
        <title>Phylogenomic reconstructions and comparative analyses of Kickxellomycotina fungi.</title>
        <authorList>
            <person name="Reynolds N.K."/>
            <person name="Stajich J.E."/>
            <person name="Barry K."/>
            <person name="Grigoriev I.V."/>
            <person name="Crous P."/>
            <person name="Smith M.E."/>
        </authorList>
    </citation>
    <scope>NUCLEOTIDE SEQUENCE</scope>
    <source>
        <strain evidence="2">RSA 567</strain>
    </source>
</reference>
<gene>
    <name evidence="2" type="ORF">H4R34_005775</name>
</gene>
<dbReference type="Proteomes" id="UP001151582">
    <property type="component" value="Unassembled WGS sequence"/>
</dbReference>
<feature type="non-terminal residue" evidence="2">
    <location>
        <position position="107"/>
    </location>
</feature>
<feature type="compositionally biased region" description="Polar residues" evidence="1">
    <location>
        <begin position="1"/>
        <end position="26"/>
    </location>
</feature>
<evidence type="ECO:0000256" key="1">
    <source>
        <dbReference type="SAM" id="MobiDB-lite"/>
    </source>
</evidence>
<feature type="region of interest" description="Disordered" evidence="1">
    <location>
        <begin position="64"/>
        <end position="107"/>
    </location>
</feature>
<evidence type="ECO:0000313" key="3">
    <source>
        <dbReference type="Proteomes" id="UP001151582"/>
    </source>
</evidence>
<keyword evidence="3" id="KW-1185">Reference proteome</keyword>
<protein>
    <submittedName>
        <fullName evidence="2">Uncharacterized protein</fullName>
    </submittedName>
</protein>
<organism evidence="2 3">
    <name type="scientific">Dimargaris verticillata</name>
    <dbReference type="NCBI Taxonomy" id="2761393"/>
    <lineage>
        <taxon>Eukaryota</taxon>
        <taxon>Fungi</taxon>
        <taxon>Fungi incertae sedis</taxon>
        <taxon>Zoopagomycota</taxon>
        <taxon>Kickxellomycotina</taxon>
        <taxon>Dimargaritomycetes</taxon>
        <taxon>Dimargaritales</taxon>
        <taxon>Dimargaritaceae</taxon>
        <taxon>Dimargaris</taxon>
    </lineage>
</organism>
<dbReference type="AlphaFoldDB" id="A0A9W8E9Y6"/>
<feature type="compositionally biased region" description="Polar residues" evidence="1">
    <location>
        <begin position="90"/>
        <end position="107"/>
    </location>
</feature>
<name>A0A9W8E9Y6_9FUNG</name>
<comment type="caution">
    <text evidence="2">The sequence shown here is derived from an EMBL/GenBank/DDBJ whole genome shotgun (WGS) entry which is preliminary data.</text>
</comment>